<name>A0A4P9WTE1_9FUNG</name>
<dbReference type="AlphaFoldDB" id="A0A4P9WTE1"/>
<feature type="compositionally biased region" description="Basic residues" evidence="1">
    <location>
        <begin position="45"/>
        <end position="55"/>
    </location>
</feature>
<dbReference type="Proteomes" id="UP000268535">
    <property type="component" value="Unassembled WGS sequence"/>
</dbReference>
<evidence type="ECO:0000313" key="2">
    <source>
        <dbReference type="EMBL" id="RKO95942.1"/>
    </source>
</evidence>
<proteinExistence type="predicted"/>
<organism evidence="2 3">
    <name type="scientific">Caulochytrium protostelioides</name>
    <dbReference type="NCBI Taxonomy" id="1555241"/>
    <lineage>
        <taxon>Eukaryota</taxon>
        <taxon>Fungi</taxon>
        <taxon>Fungi incertae sedis</taxon>
        <taxon>Chytridiomycota</taxon>
        <taxon>Chytridiomycota incertae sedis</taxon>
        <taxon>Chytridiomycetes</taxon>
        <taxon>Caulochytriales</taxon>
        <taxon>Caulochytriaceae</taxon>
        <taxon>Caulochytrium</taxon>
    </lineage>
</organism>
<gene>
    <name evidence="2" type="ORF">CAUPRSCDRAFT_12357</name>
</gene>
<reference evidence="3" key="1">
    <citation type="journal article" date="2018" name="Nat. Microbiol.">
        <title>Leveraging single-cell genomics to expand the fungal tree of life.</title>
        <authorList>
            <person name="Ahrendt S.R."/>
            <person name="Quandt C.A."/>
            <person name="Ciobanu D."/>
            <person name="Clum A."/>
            <person name="Salamov A."/>
            <person name="Andreopoulos B."/>
            <person name="Cheng J.F."/>
            <person name="Woyke T."/>
            <person name="Pelin A."/>
            <person name="Henrissat B."/>
            <person name="Reynolds N.K."/>
            <person name="Benny G.L."/>
            <person name="Smith M.E."/>
            <person name="James T.Y."/>
            <person name="Grigoriev I.V."/>
        </authorList>
    </citation>
    <scope>NUCLEOTIDE SEQUENCE [LARGE SCALE GENOMIC DNA]</scope>
    <source>
        <strain evidence="3">ATCC 52028</strain>
    </source>
</reference>
<evidence type="ECO:0000256" key="1">
    <source>
        <dbReference type="SAM" id="MobiDB-lite"/>
    </source>
</evidence>
<feature type="compositionally biased region" description="Polar residues" evidence="1">
    <location>
        <begin position="100"/>
        <end position="117"/>
    </location>
</feature>
<dbReference type="EMBL" id="ML010622">
    <property type="protein sequence ID" value="RKO95942.1"/>
    <property type="molecule type" value="Genomic_DNA"/>
</dbReference>
<accession>A0A4P9WTE1</accession>
<evidence type="ECO:0000313" key="3">
    <source>
        <dbReference type="Proteomes" id="UP000268535"/>
    </source>
</evidence>
<feature type="region of interest" description="Disordered" evidence="1">
    <location>
        <begin position="45"/>
        <end position="125"/>
    </location>
</feature>
<sequence>MRSRTGCRAVYLLEQGEPTRLTRPPELREFGLFALELGVPLRKRHCRRGRRGRRCTRGDGGGRRGRRHRGPASRLDRTSLSQMARRTGGVAVLRAHEAQRSSAAVSSREQTKQTRVSTRPLATLR</sequence>
<protein>
    <submittedName>
        <fullName evidence="2">Uncharacterized protein</fullName>
    </submittedName>
</protein>